<organism evidence="2 3">
    <name type="scientific">Bacillus pseudomycoides</name>
    <dbReference type="NCBI Taxonomy" id="64104"/>
    <lineage>
        <taxon>Bacteria</taxon>
        <taxon>Bacillati</taxon>
        <taxon>Bacillota</taxon>
        <taxon>Bacilli</taxon>
        <taxon>Bacillales</taxon>
        <taxon>Bacillaceae</taxon>
        <taxon>Bacillus</taxon>
        <taxon>Bacillus cereus group</taxon>
    </lineage>
</organism>
<dbReference type="AlphaFoldDB" id="A0AA91ZR74"/>
<keyword evidence="1" id="KW-1133">Transmembrane helix</keyword>
<reference evidence="2 3" key="1">
    <citation type="submission" date="2017-09" db="EMBL/GenBank/DDBJ databases">
        <title>Large-scale bioinformatics analysis of Bacillus genomes uncovers conserved roles of natural products in bacterial physiology.</title>
        <authorList>
            <consortium name="Agbiome Team Llc"/>
            <person name="Bleich R.M."/>
            <person name="Grubbs K.J."/>
            <person name="Santa Maria K.C."/>
            <person name="Allen S.E."/>
            <person name="Farag S."/>
            <person name="Shank E.A."/>
            <person name="Bowers A."/>
        </authorList>
    </citation>
    <scope>NUCLEOTIDE SEQUENCE [LARGE SCALE GENOMIC DNA]</scope>
    <source>
        <strain evidence="2 3">AFS092012</strain>
    </source>
</reference>
<dbReference type="EMBL" id="NVOR01000118">
    <property type="protein sequence ID" value="PED80306.1"/>
    <property type="molecule type" value="Genomic_DNA"/>
</dbReference>
<evidence type="ECO:0000256" key="1">
    <source>
        <dbReference type="SAM" id="Phobius"/>
    </source>
</evidence>
<protein>
    <submittedName>
        <fullName evidence="2">Uncharacterized protein</fullName>
    </submittedName>
</protein>
<keyword evidence="1" id="KW-0472">Membrane</keyword>
<feature type="transmembrane region" description="Helical" evidence="1">
    <location>
        <begin position="26"/>
        <end position="51"/>
    </location>
</feature>
<evidence type="ECO:0000313" key="3">
    <source>
        <dbReference type="Proteomes" id="UP000221020"/>
    </source>
</evidence>
<accession>A0AA91ZR74</accession>
<sequence>MFGFCFKYSIFQSHLLKIDGMIIMDCYHFITFIYVINGWIGILVSIASNLFHHEYTSLSH</sequence>
<gene>
    <name evidence="2" type="ORF">CON65_23495</name>
</gene>
<evidence type="ECO:0000313" key="2">
    <source>
        <dbReference type="EMBL" id="PED80306.1"/>
    </source>
</evidence>
<dbReference type="Proteomes" id="UP000221020">
    <property type="component" value="Unassembled WGS sequence"/>
</dbReference>
<name>A0AA91ZR74_9BACI</name>
<keyword evidence="1" id="KW-0812">Transmembrane</keyword>
<comment type="caution">
    <text evidence="2">The sequence shown here is derived from an EMBL/GenBank/DDBJ whole genome shotgun (WGS) entry which is preliminary data.</text>
</comment>
<proteinExistence type="predicted"/>